<feature type="domain" description="EamA" evidence="12">
    <location>
        <begin position="2"/>
        <end position="132"/>
    </location>
</feature>
<dbReference type="PANTHER" id="PTHR30561:SF9">
    <property type="entry name" value="4-AMINO-4-DEOXY-L-ARABINOSE-PHOSPHOUNDECAPRENOL FLIPPASE SUBUNIT ARNF-RELATED"/>
    <property type="match status" value="1"/>
</dbReference>
<evidence type="ECO:0000259" key="12">
    <source>
        <dbReference type="Pfam" id="PF00892"/>
    </source>
</evidence>
<keyword evidence="6 11" id="KW-0812">Transmembrane</keyword>
<keyword evidence="3" id="KW-0444">Lipid biosynthesis</keyword>
<feature type="transmembrane region" description="Helical" evidence="11">
    <location>
        <begin position="115"/>
        <end position="133"/>
    </location>
</feature>
<dbReference type="InterPro" id="IPR000620">
    <property type="entry name" value="EamA_dom"/>
</dbReference>
<feature type="transmembrane region" description="Helical" evidence="11">
    <location>
        <begin position="201"/>
        <end position="224"/>
    </location>
</feature>
<dbReference type="GO" id="GO:0009103">
    <property type="term" value="P:lipopolysaccharide biosynthetic process"/>
    <property type="evidence" value="ECO:0007669"/>
    <property type="project" value="UniProtKB-KW"/>
</dbReference>
<dbReference type="Proteomes" id="UP000007039">
    <property type="component" value="Chromosome"/>
</dbReference>
<keyword evidence="14" id="KW-1185">Reference proteome</keyword>
<dbReference type="InterPro" id="IPR000390">
    <property type="entry name" value="Small_drug/metabolite_transptr"/>
</dbReference>
<dbReference type="OrthoDB" id="9783707at2"/>
<feature type="transmembrane region" description="Helical" evidence="11">
    <location>
        <begin position="171"/>
        <end position="189"/>
    </location>
</feature>
<evidence type="ECO:0000256" key="11">
    <source>
        <dbReference type="SAM" id="Phobius"/>
    </source>
</evidence>
<dbReference type="EMBL" id="CP002347">
    <property type="protein sequence ID" value="ADR19181.1"/>
    <property type="molecule type" value="Genomic_DNA"/>
</dbReference>
<keyword evidence="9" id="KW-0443">Lipid metabolism</keyword>
<organism evidence="13 14">
    <name type="scientific">Calditerrivibrio nitroreducens (strain DSM 19672 / NBRC 101217 / Yu37-1)</name>
    <dbReference type="NCBI Taxonomy" id="768670"/>
    <lineage>
        <taxon>Bacteria</taxon>
        <taxon>Pseudomonadati</taxon>
        <taxon>Deferribacterota</taxon>
        <taxon>Deferribacteres</taxon>
        <taxon>Deferribacterales</taxon>
        <taxon>Calditerrivibrionaceae</taxon>
    </lineage>
</organism>
<dbReference type="STRING" id="768670.Calni_1273"/>
<dbReference type="PANTHER" id="PTHR30561">
    <property type="entry name" value="SMR FAMILY PROTON-DEPENDENT DRUG EFFLUX TRANSPORTER SUGE"/>
    <property type="match status" value="1"/>
</dbReference>
<keyword evidence="4" id="KW-0997">Cell inner membrane</keyword>
<gene>
    <name evidence="13" type="ordered locus">Calni_1273</name>
</gene>
<dbReference type="GO" id="GO:0005886">
    <property type="term" value="C:plasma membrane"/>
    <property type="evidence" value="ECO:0007669"/>
    <property type="project" value="UniProtKB-SubCell"/>
</dbReference>
<feature type="transmembrane region" description="Helical" evidence="11">
    <location>
        <begin position="145"/>
        <end position="165"/>
    </location>
</feature>
<feature type="transmembrane region" description="Helical" evidence="11">
    <location>
        <begin position="61"/>
        <end position="78"/>
    </location>
</feature>
<evidence type="ECO:0000256" key="9">
    <source>
        <dbReference type="ARBA" id="ARBA00023098"/>
    </source>
</evidence>
<keyword evidence="8 11" id="KW-1133">Transmembrane helix</keyword>
<dbReference type="HOGENOM" id="CLU_060016_2_0_0"/>
<dbReference type="Pfam" id="PF00892">
    <property type="entry name" value="EamA"/>
    <property type="match status" value="2"/>
</dbReference>
<comment type="subcellular location">
    <subcellularLocation>
        <location evidence="1">Cell membrane</location>
        <topology evidence="1">Multi-pass membrane protein</topology>
    </subcellularLocation>
</comment>
<keyword evidence="2" id="KW-1003">Cell membrane</keyword>
<dbReference type="eggNOG" id="COG0697">
    <property type="taxonomic scope" value="Bacteria"/>
</dbReference>
<keyword evidence="7" id="KW-0448">Lipopolysaccharide biosynthesis</keyword>
<keyword evidence="10 11" id="KW-0472">Membrane</keyword>
<keyword evidence="5" id="KW-0441">Lipid A biosynthesis</keyword>
<name>E4TJB4_CALNY</name>
<dbReference type="KEGG" id="cni:Calni_1273"/>
<reference key="1">
    <citation type="submission" date="2010-11" db="EMBL/GenBank/DDBJ databases">
        <title>The complete genome of chromosome of Calditerrivibrio nitroreducens DSM 19672.</title>
        <authorList>
            <consortium name="US DOE Joint Genome Institute (JGI-PGF)"/>
            <person name="Lucas S."/>
            <person name="Copeland A."/>
            <person name="Lapidus A."/>
            <person name="Bruce D."/>
            <person name="Goodwin L."/>
            <person name="Pitluck S."/>
            <person name="Kyrpides N."/>
            <person name="Mavromatis K."/>
            <person name="Ivanova N."/>
            <person name="Mikhailova N."/>
            <person name="Zeytun A."/>
            <person name="Brettin T."/>
            <person name="Detter J.C."/>
            <person name="Tapia R."/>
            <person name="Han C."/>
            <person name="Land M."/>
            <person name="Hauser L."/>
            <person name="Markowitz V."/>
            <person name="Cheng J.-F."/>
            <person name="Hugenholtz P."/>
            <person name="Woyke T."/>
            <person name="Wu D."/>
            <person name="Spring S."/>
            <person name="Schroeder M."/>
            <person name="Brambilla E."/>
            <person name="Klenk H.-P."/>
            <person name="Eisen J.A."/>
        </authorList>
    </citation>
    <scope>NUCLEOTIDE SEQUENCE [LARGE SCALE GENOMIC DNA]</scope>
    <source>
        <strain>DSM 19672</strain>
    </source>
</reference>
<dbReference type="GO" id="GO:0009245">
    <property type="term" value="P:lipid A biosynthetic process"/>
    <property type="evidence" value="ECO:0007669"/>
    <property type="project" value="UniProtKB-KW"/>
</dbReference>
<feature type="transmembrane region" description="Helical" evidence="11">
    <location>
        <begin position="236"/>
        <end position="253"/>
    </location>
</feature>
<accession>E4TJB4</accession>
<evidence type="ECO:0000256" key="4">
    <source>
        <dbReference type="ARBA" id="ARBA00022519"/>
    </source>
</evidence>
<dbReference type="Gene3D" id="1.10.3730.20">
    <property type="match status" value="2"/>
</dbReference>
<dbReference type="SUPFAM" id="SSF103481">
    <property type="entry name" value="Multidrug resistance efflux transporter EmrE"/>
    <property type="match status" value="2"/>
</dbReference>
<evidence type="ECO:0000313" key="14">
    <source>
        <dbReference type="Proteomes" id="UP000007039"/>
    </source>
</evidence>
<reference evidence="13 14" key="2">
    <citation type="journal article" date="2011" name="Stand. Genomic Sci.">
        <title>Complete genome sequence of Calditerrivibrio nitroreducens type strain (Yu37-1).</title>
        <authorList>
            <person name="Pitluck S."/>
            <person name="Sikorski J."/>
            <person name="Zeytun A."/>
            <person name="Lapidus A."/>
            <person name="Nolan M."/>
            <person name="Lucas S."/>
            <person name="Hammon N."/>
            <person name="Deshpande S."/>
            <person name="Cheng J.F."/>
            <person name="Tapia R."/>
            <person name="Han C."/>
            <person name="Goodwin L."/>
            <person name="Liolios K."/>
            <person name="Pagani I."/>
            <person name="Ivanova N."/>
            <person name="Mavromatis K."/>
            <person name="Pati A."/>
            <person name="Chen A."/>
            <person name="Palaniappan K."/>
            <person name="Hauser L."/>
            <person name="Chang Y.J."/>
            <person name="Jeffries C.D."/>
            <person name="Detter J.C."/>
            <person name="Brambilla E."/>
            <person name="Djao O.D."/>
            <person name="Rohde M."/>
            <person name="Spring S."/>
            <person name="Goker M."/>
            <person name="Woyke T."/>
            <person name="Bristow J."/>
            <person name="Eisen J.A."/>
            <person name="Markowitz V."/>
            <person name="Hugenholtz P."/>
            <person name="Kyrpides N.C."/>
            <person name="Klenk H.P."/>
            <person name="Land M."/>
        </authorList>
    </citation>
    <scope>NUCLEOTIDE SEQUENCE [LARGE SCALE GENOMIC DNA]</scope>
    <source>
        <strain evidence="14">DSM 19672 / NBRC 101217 / Yu37-1</strain>
    </source>
</reference>
<feature type="transmembrane region" description="Helical" evidence="11">
    <location>
        <begin position="90"/>
        <end position="109"/>
    </location>
</feature>
<dbReference type="InterPro" id="IPR037185">
    <property type="entry name" value="EmrE-like"/>
</dbReference>
<dbReference type="RefSeq" id="WP_013451393.1">
    <property type="nucleotide sequence ID" value="NC_014758.1"/>
</dbReference>
<evidence type="ECO:0000256" key="2">
    <source>
        <dbReference type="ARBA" id="ARBA00022475"/>
    </source>
</evidence>
<evidence type="ECO:0000256" key="5">
    <source>
        <dbReference type="ARBA" id="ARBA00022556"/>
    </source>
</evidence>
<sequence>MYGITLIIISALMHALWNFFLKKSSDKHIFNYQMHMINLILMTLTYPIIFSNYLYFDTKPIMYGFMAGIFFSMYHLFLSKSYKTEDVSKVYPITTSSPIFVSILAMIFLNEKISILGFIGIITVILGILILNMNNIGKIKFTKGVYYALLASTSYSFGAVIEKSGVGKGNIFLYIYSVTFFMTLFLFIYSKHNSKGHIQFALKNINLLLPASIVLFLSVVTYRFGLERVNVSYATSIRQINALFGVIVGILFLKEPFEKKRIVGALTIILGIIFIKKGM</sequence>
<evidence type="ECO:0000256" key="6">
    <source>
        <dbReference type="ARBA" id="ARBA00022692"/>
    </source>
</evidence>
<protein>
    <recommendedName>
        <fullName evidence="12">EamA domain-containing protein</fullName>
    </recommendedName>
</protein>
<feature type="domain" description="EamA" evidence="12">
    <location>
        <begin position="143"/>
        <end position="275"/>
    </location>
</feature>
<evidence type="ECO:0000256" key="10">
    <source>
        <dbReference type="ARBA" id="ARBA00023136"/>
    </source>
</evidence>
<feature type="transmembrane region" description="Helical" evidence="11">
    <location>
        <begin position="36"/>
        <end position="55"/>
    </location>
</feature>
<evidence type="ECO:0000313" key="13">
    <source>
        <dbReference type="EMBL" id="ADR19181.1"/>
    </source>
</evidence>
<evidence type="ECO:0000256" key="1">
    <source>
        <dbReference type="ARBA" id="ARBA00004651"/>
    </source>
</evidence>
<evidence type="ECO:0000256" key="3">
    <source>
        <dbReference type="ARBA" id="ARBA00022516"/>
    </source>
</evidence>
<dbReference type="AlphaFoldDB" id="E4TJB4"/>
<evidence type="ECO:0000256" key="7">
    <source>
        <dbReference type="ARBA" id="ARBA00022985"/>
    </source>
</evidence>
<dbReference type="GO" id="GO:0022857">
    <property type="term" value="F:transmembrane transporter activity"/>
    <property type="evidence" value="ECO:0007669"/>
    <property type="project" value="InterPro"/>
</dbReference>
<feature type="transmembrane region" description="Helical" evidence="11">
    <location>
        <begin position="6"/>
        <end position="24"/>
    </location>
</feature>
<evidence type="ECO:0000256" key="8">
    <source>
        <dbReference type="ARBA" id="ARBA00022989"/>
    </source>
</evidence>
<proteinExistence type="predicted"/>